<keyword evidence="1" id="KW-1133">Transmembrane helix</keyword>
<proteinExistence type="predicted"/>
<feature type="transmembrane region" description="Helical" evidence="1">
    <location>
        <begin position="5"/>
        <end position="22"/>
    </location>
</feature>
<protein>
    <recommendedName>
        <fullName evidence="4">Secreted protein with PEP-CTERM sorting signal</fullName>
    </recommendedName>
</protein>
<evidence type="ECO:0000313" key="3">
    <source>
        <dbReference type="Proteomes" id="UP000606600"/>
    </source>
</evidence>
<accession>A0ABR7WVM4</accession>
<keyword evidence="3" id="KW-1185">Reference proteome</keyword>
<dbReference type="Proteomes" id="UP000606600">
    <property type="component" value="Unassembled WGS sequence"/>
</dbReference>
<evidence type="ECO:0008006" key="4">
    <source>
        <dbReference type="Google" id="ProtNLM"/>
    </source>
</evidence>
<evidence type="ECO:0000256" key="1">
    <source>
        <dbReference type="SAM" id="Phobius"/>
    </source>
</evidence>
<gene>
    <name evidence="2" type="ORF">IDJ77_21180</name>
</gene>
<dbReference type="EMBL" id="JACWMY010000012">
    <property type="protein sequence ID" value="MBD1366340.1"/>
    <property type="molecule type" value="Genomic_DNA"/>
</dbReference>
<comment type="caution">
    <text evidence="2">The sequence shown here is derived from an EMBL/GenBank/DDBJ whole genome shotgun (WGS) entry which is preliminary data.</text>
</comment>
<name>A0ABR7WVM4_9SPHI</name>
<keyword evidence="1" id="KW-0472">Membrane</keyword>
<evidence type="ECO:0000313" key="2">
    <source>
        <dbReference type="EMBL" id="MBD1366340.1"/>
    </source>
</evidence>
<sequence>MDWQYFFLGVGFLVAAYLIYRMNKGGPSSEKNGWMGPALPLYVQGWGVIIMCVMVGIAFILKSLPASI</sequence>
<reference evidence="2 3" key="1">
    <citation type="submission" date="2020-09" db="EMBL/GenBank/DDBJ databases">
        <title>Novel species of Mucilaginibacter isolated from a glacier on the Tibetan Plateau.</title>
        <authorList>
            <person name="Liu Q."/>
            <person name="Xin Y.-H."/>
        </authorList>
    </citation>
    <scope>NUCLEOTIDE SEQUENCE [LARGE SCALE GENOMIC DNA]</scope>
    <source>
        <strain evidence="2 3">ZT4R22</strain>
    </source>
</reference>
<organism evidence="2 3">
    <name type="scientific">Mucilaginibacter pankratovii</name>
    <dbReference type="NCBI Taxonomy" id="2772110"/>
    <lineage>
        <taxon>Bacteria</taxon>
        <taxon>Pseudomonadati</taxon>
        <taxon>Bacteroidota</taxon>
        <taxon>Sphingobacteriia</taxon>
        <taxon>Sphingobacteriales</taxon>
        <taxon>Sphingobacteriaceae</taxon>
        <taxon>Mucilaginibacter</taxon>
    </lineage>
</organism>
<feature type="transmembrane region" description="Helical" evidence="1">
    <location>
        <begin position="42"/>
        <end position="61"/>
    </location>
</feature>
<keyword evidence="1" id="KW-0812">Transmembrane</keyword>